<protein>
    <submittedName>
        <fullName evidence="7">Precorrin-3B C(17)-methyltransferase</fullName>
        <ecNumber evidence="7">2.1.1.131</ecNumber>
    </submittedName>
</protein>
<dbReference type="InterPro" id="IPR006363">
    <property type="entry name" value="Cbl_synth_CobJ/CibH_dom"/>
</dbReference>
<dbReference type="NCBIfam" id="TIGR01466">
    <property type="entry name" value="cobJ_cbiH"/>
    <property type="match status" value="1"/>
</dbReference>
<keyword evidence="4 7" id="KW-0808">Transferase</keyword>
<evidence type="ECO:0000256" key="3">
    <source>
        <dbReference type="ARBA" id="ARBA00022603"/>
    </source>
</evidence>
<dbReference type="Gene3D" id="3.40.1010.10">
    <property type="entry name" value="Cobalt-precorrin-4 Transmethylase, Domain 1"/>
    <property type="match status" value="1"/>
</dbReference>
<dbReference type="Gene3D" id="3.30.950.10">
    <property type="entry name" value="Methyltransferase, Cobalt-precorrin-4 Transmethylase, Domain 2"/>
    <property type="match status" value="1"/>
</dbReference>
<dbReference type="RefSeq" id="WP_163249127.1">
    <property type="nucleotide sequence ID" value="NZ_SXDP01000004.1"/>
</dbReference>
<dbReference type="PANTHER" id="PTHR47036">
    <property type="entry name" value="COBALT-FACTOR III C(17)-METHYLTRANSFERASE-RELATED"/>
    <property type="match status" value="1"/>
</dbReference>
<dbReference type="EC" id="2.1.1.131" evidence="7"/>
<evidence type="ECO:0000313" key="8">
    <source>
        <dbReference type="Proteomes" id="UP000473885"/>
    </source>
</evidence>
<dbReference type="Pfam" id="PF00590">
    <property type="entry name" value="TP_methylase"/>
    <property type="match status" value="1"/>
</dbReference>
<gene>
    <name evidence="7" type="primary">cobJ</name>
    <name evidence="7" type="ORF">FDF74_07135</name>
</gene>
<comment type="pathway">
    <text evidence="1">Cofactor biosynthesis; adenosylcobalamin biosynthesis.</text>
</comment>
<keyword evidence="5" id="KW-0949">S-adenosyl-L-methionine</keyword>
<evidence type="ECO:0000313" key="7">
    <source>
        <dbReference type="EMBL" id="NEZ46985.1"/>
    </source>
</evidence>
<evidence type="ECO:0000259" key="6">
    <source>
        <dbReference type="Pfam" id="PF00590"/>
    </source>
</evidence>
<dbReference type="UniPathway" id="UPA00148"/>
<sequence length="241" mass="26862">MGKLYVVGIGPGSLENMTIKAQQALKESNIIVGYSKYINYVKSLIEGKEVYSTGMKKEEDRCSKALELSRDNIVSIISTGDSGIYGMAGLILEMNKDKNLDIEIIPGVTASSSAASLIGAPLMHDNCNISLSDLMTPYSVIKNRVELAAKGDFVISLYNPKSKGRPYYLKECIEIIKKYRDESTPVAIVRNALRKDQEIHLYNLKNFKDDFADMMSMIIVGNSSSFIKEDKFITKRGYKIE</sequence>
<dbReference type="InterPro" id="IPR051810">
    <property type="entry name" value="Precorrin_MeTrfase"/>
</dbReference>
<feature type="domain" description="Tetrapyrrole methylase" evidence="6">
    <location>
        <begin position="3"/>
        <end position="205"/>
    </location>
</feature>
<dbReference type="PANTHER" id="PTHR47036:SF1">
    <property type="entry name" value="COBALT-FACTOR III C(17)-METHYLTRANSFERASE-RELATED"/>
    <property type="match status" value="1"/>
</dbReference>
<evidence type="ECO:0000256" key="1">
    <source>
        <dbReference type="ARBA" id="ARBA00004953"/>
    </source>
</evidence>
<dbReference type="InterPro" id="IPR014776">
    <property type="entry name" value="4pyrrole_Mease_sub2"/>
</dbReference>
<dbReference type="GO" id="GO:0009236">
    <property type="term" value="P:cobalamin biosynthetic process"/>
    <property type="evidence" value="ECO:0007669"/>
    <property type="project" value="UniProtKB-UniPathway"/>
</dbReference>
<evidence type="ECO:0000256" key="2">
    <source>
        <dbReference type="ARBA" id="ARBA00022573"/>
    </source>
</evidence>
<dbReference type="GO" id="GO:0032259">
    <property type="term" value="P:methylation"/>
    <property type="evidence" value="ECO:0007669"/>
    <property type="project" value="UniProtKB-KW"/>
</dbReference>
<evidence type="ECO:0000256" key="5">
    <source>
        <dbReference type="ARBA" id="ARBA00022691"/>
    </source>
</evidence>
<dbReference type="CDD" id="cd11646">
    <property type="entry name" value="Precorrin_3B_C17_MT"/>
    <property type="match status" value="1"/>
</dbReference>
<proteinExistence type="predicted"/>
<dbReference type="Proteomes" id="UP000473885">
    <property type="component" value="Unassembled WGS sequence"/>
</dbReference>
<evidence type="ECO:0000256" key="4">
    <source>
        <dbReference type="ARBA" id="ARBA00022679"/>
    </source>
</evidence>
<comment type="caution">
    <text evidence="7">The sequence shown here is derived from an EMBL/GenBank/DDBJ whole genome shotgun (WGS) entry which is preliminary data.</text>
</comment>
<dbReference type="InterPro" id="IPR035996">
    <property type="entry name" value="4pyrrol_Methylase_sf"/>
</dbReference>
<dbReference type="AlphaFoldDB" id="A0A6M0R9N8"/>
<organism evidence="7 8">
    <name type="scientific">Clostridium niameyense</name>
    <dbReference type="NCBI Taxonomy" id="1622073"/>
    <lineage>
        <taxon>Bacteria</taxon>
        <taxon>Bacillati</taxon>
        <taxon>Bacillota</taxon>
        <taxon>Clostridia</taxon>
        <taxon>Eubacteriales</taxon>
        <taxon>Clostridiaceae</taxon>
        <taxon>Clostridium</taxon>
    </lineage>
</organism>
<keyword evidence="3 7" id="KW-0489">Methyltransferase</keyword>
<dbReference type="GO" id="GO:0030789">
    <property type="term" value="F:precorrin-3B C17-methyltransferase activity"/>
    <property type="evidence" value="ECO:0007669"/>
    <property type="project" value="UniProtKB-EC"/>
</dbReference>
<accession>A0A6M0R9N8</accession>
<dbReference type="InterPro" id="IPR000878">
    <property type="entry name" value="4pyrrol_Mease"/>
</dbReference>
<dbReference type="InterPro" id="IPR014777">
    <property type="entry name" value="4pyrrole_Mease_sub1"/>
</dbReference>
<keyword evidence="2" id="KW-0169">Cobalamin biosynthesis</keyword>
<dbReference type="SUPFAM" id="SSF53790">
    <property type="entry name" value="Tetrapyrrole methylase"/>
    <property type="match status" value="1"/>
</dbReference>
<keyword evidence="8" id="KW-1185">Reference proteome</keyword>
<reference evidence="7 8" key="1">
    <citation type="submission" date="2019-04" db="EMBL/GenBank/DDBJ databases">
        <title>Genome sequencing of Clostridium botulinum Groups I-IV and Clostridium butyricum.</title>
        <authorList>
            <person name="Brunt J."/>
            <person name="Van Vliet A.H.M."/>
            <person name="Stringer S.C."/>
            <person name="Carter A.T."/>
            <person name="Peck M.W."/>
        </authorList>
    </citation>
    <scope>NUCLEOTIDE SEQUENCE [LARGE SCALE GENOMIC DNA]</scope>
    <source>
        <strain evidence="7 8">IFR 18/094</strain>
    </source>
</reference>
<name>A0A6M0R9N8_9CLOT</name>
<dbReference type="EMBL" id="SXDP01000004">
    <property type="protein sequence ID" value="NEZ46985.1"/>
    <property type="molecule type" value="Genomic_DNA"/>
</dbReference>